<feature type="region of interest" description="Disordered" evidence="1">
    <location>
        <begin position="140"/>
        <end position="206"/>
    </location>
</feature>
<gene>
    <name evidence="3" type="ORF">PFISCL1PPCAC_4360</name>
</gene>
<evidence type="ECO:0000313" key="3">
    <source>
        <dbReference type="EMBL" id="GMT13063.1"/>
    </source>
</evidence>
<dbReference type="Proteomes" id="UP001432322">
    <property type="component" value="Unassembled WGS sequence"/>
</dbReference>
<sequence>NKIFLLLFLPILWMENASTSPVKGTKITRAGKRTSACYFVLPRYSSMEKGKRLPQSKSRAKCSEELIDLAPLSDIKKGVWRSASKTKEVQCGFPEKGHTAKAKSRVTYQKSKAFLEENKVLLLTGLSICSRHAAQLNDMAEKIEPTSPPDSEEDMDIDEEPIVEEMHEEKGPDGEEDESCIESEEEDDDDDDNGDLYDPTDADNAK</sequence>
<keyword evidence="4" id="KW-1185">Reference proteome</keyword>
<feature type="non-terminal residue" evidence="3">
    <location>
        <position position="206"/>
    </location>
</feature>
<dbReference type="EMBL" id="BTSY01000002">
    <property type="protein sequence ID" value="GMT13063.1"/>
    <property type="molecule type" value="Genomic_DNA"/>
</dbReference>
<keyword evidence="2" id="KW-0732">Signal</keyword>
<name>A0AAV5V459_9BILA</name>
<feature type="compositionally biased region" description="Acidic residues" evidence="1">
    <location>
        <begin position="174"/>
        <end position="206"/>
    </location>
</feature>
<feature type="signal peptide" evidence="2">
    <location>
        <begin position="1"/>
        <end position="19"/>
    </location>
</feature>
<feature type="compositionally biased region" description="Basic and acidic residues" evidence="1">
    <location>
        <begin position="164"/>
        <end position="173"/>
    </location>
</feature>
<proteinExistence type="predicted"/>
<organism evidence="3 4">
    <name type="scientific">Pristionchus fissidentatus</name>
    <dbReference type="NCBI Taxonomy" id="1538716"/>
    <lineage>
        <taxon>Eukaryota</taxon>
        <taxon>Metazoa</taxon>
        <taxon>Ecdysozoa</taxon>
        <taxon>Nematoda</taxon>
        <taxon>Chromadorea</taxon>
        <taxon>Rhabditida</taxon>
        <taxon>Rhabditina</taxon>
        <taxon>Diplogasteromorpha</taxon>
        <taxon>Diplogasteroidea</taxon>
        <taxon>Neodiplogasteridae</taxon>
        <taxon>Pristionchus</taxon>
    </lineage>
</organism>
<protein>
    <submittedName>
        <fullName evidence="3">Uncharacterized protein</fullName>
    </submittedName>
</protein>
<feature type="compositionally biased region" description="Acidic residues" evidence="1">
    <location>
        <begin position="150"/>
        <end position="163"/>
    </location>
</feature>
<evidence type="ECO:0000313" key="4">
    <source>
        <dbReference type="Proteomes" id="UP001432322"/>
    </source>
</evidence>
<feature type="chain" id="PRO_5043697430" evidence="2">
    <location>
        <begin position="20"/>
        <end position="206"/>
    </location>
</feature>
<reference evidence="3" key="1">
    <citation type="submission" date="2023-10" db="EMBL/GenBank/DDBJ databases">
        <title>Genome assembly of Pristionchus species.</title>
        <authorList>
            <person name="Yoshida K."/>
            <person name="Sommer R.J."/>
        </authorList>
    </citation>
    <scope>NUCLEOTIDE SEQUENCE</scope>
    <source>
        <strain evidence="3">RS5133</strain>
    </source>
</reference>
<dbReference type="AlphaFoldDB" id="A0AAV5V459"/>
<comment type="caution">
    <text evidence="3">The sequence shown here is derived from an EMBL/GenBank/DDBJ whole genome shotgun (WGS) entry which is preliminary data.</text>
</comment>
<evidence type="ECO:0000256" key="2">
    <source>
        <dbReference type="SAM" id="SignalP"/>
    </source>
</evidence>
<accession>A0AAV5V459</accession>
<feature type="non-terminal residue" evidence="3">
    <location>
        <position position="1"/>
    </location>
</feature>
<evidence type="ECO:0000256" key="1">
    <source>
        <dbReference type="SAM" id="MobiDB-lite"/>
    </source>
</evidence>